<organism evidence="1 2">
    <name type="scientific">Dentiscutata heterogama</name>
    <dbReference type="NCBI Taxonomy" id="1316150"/>
    <lineage>
        <taxon>Eukaryota</taxon>
        <taxon>Fungi</taxon>
        <taxon>Fungi incertae sedis</taxon>
        <taxon>Mucoromycota</taxon>
        <taxon>Glomeromycotina</taxon>
        <taxon>Glomeromycetes</taxon>
        <taxon>Diversisporales</taxon>
        <taxon>Gigasporaceae</taxon>
        <taxon>Dentiscutata</taxon>
    </lineage>
</organism>
<reference evidence="1" key="1">
    <citation type="submission" date="2021-06" db="EMBL/GenBank/DDBJ databases">
        <authorList>
            <person name="Kallberg Y."/>
            <person name="Tangrot J."/>
            <person name="Rosling A."/>
        </authorList>
    </citation>
    <scope>NUCLEOTIDE SEQUENCE</scope>
    <source>
        <strain evidence="1">IL203A</strain>
    </source>
</reference>
<protein>
    <submittedName>
        <fullName evidence="1">2626_t:CDS:1</fullName>
    </submittedName>
</protein>
<evidence type="ECO:0000313" key="2">
    <source>
        <dbReference type="Proteomes" id="UP000789702"/>
    </source>
</evidence>
<keyword evidence="2" id="KW-1185">Reference proteome</keyword>
<accession>A0ACA9MNQ9</accession>
<sequence>MKPSMINDHPKVRFFDLSEKLDFGLDFLDSKNGKDFGDKFKDRKMHNLIHKKDDGDCKIQEIASVSFPERVSPRIHAISYLKIGEDHRDIKDNVKKFDMNVKKMVDCKVRGLCFYDEKYQTEMEDIQHEYPNEMFKGECVSEGPNSR</sequence>
<proteinExistence type="predicted"/>
<comment type="caution">
    <text evidence="1">The sequence shown here is derived from an EMBL/GenBank/DDBJ whole genome shotgun (WGS) entry which is preliminary data.</text>
</comment>
<name>A0ACA9MNQ9_9GLOM</name>
<dbReference type="Proteomes" id="UP000789702">
    <property type="component" value="Unassembled WGS sequence"/>
</dbReference>
<dbReference type="EMBL" id="CAJVPU010009823">
    <property type="protein sequence ID" value="CAG8598805.1"/>
    <property type="molecule type" value="Genomic_DNA"/>
</dbReference>
<evidence type="ECO:0000313" key="1">
    <source>
        <dbReference type="EMBL" id="CAG8598805.1"/>
    </source>
</evidence>
<gene>
    <name evidence="1" type="ORF">DHETER_LOCUS7162</name>
</gene>